<dbReference type="Proteomes" id="UP000887228">
    <property type="component" value="Unassembled WGS sequence"/>
</dbReference>
<evidence type="ECO:0000256" key="1">
    <source>
        <dbReference type="ARBA" id="ARBA00093464"/>
    </source>
</evidence>
<name>A0AA37FM17_AQUAC</name>
<evidence type="ECO:0000313" key="5">
    <source>
        <dbReference type="EMBL" id="GIZ93581.1"/>
    </source>
</evidence>
<comment type="similarity">
    <text evidence="1">Belongs to the MaoP family.</text>
</comment>
<sequence length="188" mass="21140">MAINSLAEKALTEKELTILRKHLVFFKSLSDGSRAPSTSEQRHFVQTAQGKALPESEYELVWYRYQNLLEASQEYEKLKNNNNSQNQQIDYLLQANETLKATIEKLRESLRIAEEQLLSVTLSEAEANLIAKKLAASDDQESKEIATSLIKKIKKLHIPNPSPLLSSESLEKCNACGSTSPNLCRCSE</sequence>
<organism evidence="4 6">
    <name type="scientific">Aquipseudomonas alcaligenes</name>
    <name type="common">Pseudomonas alcaligenes</name>
    <dbReference type="NCBI Taxonomy" id="43263"/>
    <lineage>
        <taxon>Bacteria</taxon>
        <taxon>Pseudomonadati</taxon>
        <taxon>Pseudomonadota</taxon>
        <taxon>Gammaproteobacteria</taxon>
        <taxon>Pseudomonadales</taxon>
        <taxon>Pseudomonadaceae</taxon>
        <taxon>Aquipseudomonas</taxon>
    </lineage>
</organism>
<evidence type="ECO:0000313" key="4">
    <source>
        <dbReference type="EMBL" id="GIZ89053.1"/>
    </source>
</evidence>
<feature type="coiled-coil region" evidence="3">
    <location>
        <begin position="68"/>
        <end position="116"/>
    </location>
</feature>
<keyword evidence="3" id="KW-0175">Coiled coil</keyword>
<accession>A0AA37FM17</accession>
<dbReference type="EMBL" id="BPMT01000009">
    <property type="protein sequence ID" value="GIZ93581.1"/>
    <property type="molecule type" value="Genomic_DNA"/>
</dbReference>
<proteinExistence type="inferred from homology"/>
<dbReference type="RefSeq" id="WP_203792198.1">
    <property type="nucleotide sequence ID" value="NZ_AP024354.1"/>
</dbReference>
<dbReference type="EMBL" id="BPMS01000009">
    <property type="protein sequence ID" value="GIZ89053.1"/>
    <property type="molecule type" value="Genomic_DNA"/>
</dbReference>
<comment type="caution">
    <text evidence="4">The sequence shown here is derived from an EMBL/GenBank/DDBJ whole genome shotgun (WGS) entry which is preliminary data.</text>
</comment>
<dbReference type="AlphaFoldDB" id="A0AA37FM17"/>
<dbReference type="Proteomes" id="UP000887212">
    <property type="component" value="Unassembled WGS sequence"/>
</dbReference>
<evidence type="ECO:0000256" key="3">
    <source>
        <dbReference type="SAM" id="Coils"/>
    </source>
</evidence>
<reference evidence="4 7" key="1">
    <citation type="submission" date="2021-07" db="EMBL/GenBank/DDBJ databases">
        <title>Whole genome sequencing of carbapenem-resistant Pseudomonas spp. isolated in Japan.</title>
        <authorList>
            <person name="Suzuki M."/>
            <person name="Maehana S."/>
            <person name="Kitasato H."/>
        </authorList>
    </citation>
    <scope>NUCLEOTIDE SEQUENCE</scope>
    <source>
        <strain evidence="4">KAM435</strain>
        <strain evidence="5 7">KAM436</strain>
    </source>
</reference>
<evidence type="ECO:0000313" key="6">
    <source>
        <dbReference type="Proteomes" id="UP000887212"/>
    </source>
</evidence>
<dbReference type="Pfam" id="PF04219">
    <property type="entry name" value="DUF413"/>
    <property type="match status" value="1"/>
</dbReference>
<gene>
    <name evidence="4" type="ORF">KAM435_23800</name>
    <name evidence="5" type="ORF">KAM436_25490</name>
</gene>
<evidence type="ECO:0000256" key="2">
    <source>
        <dbReference type="ARBA" id="ARBA00093628"/>
    </source>
</evidence>
<evidence type="ECO:0000313" key="7">
    <source>
        <dbReference type="Proteomes" id="UP000887228"/>
    </source>
</evidence>
<dbReference type="InterPro" id="IPR007335">
    <property type="entry name" value="DUF413"/>
</dbReference>
<protein>
    <recommendedName>
        <fullName evidence="2">Macrodomain Ori protein</fullName>
    </recommendedName>
</protein>